<comment type="subcellular location">
    <subcellularLocation>
        <location evidence="1">Membrane</location>
        <topology evidence="1">Multi-pass membrane protein</topology>
    </subcellularLocation>
</comment>
<reference evidence="11 12" key="1">
    <citation type="submission" date="2011-05" db="EMBL/GenBank/DDBJ databases">
        <title>Whole genome sequence of Microlunatus phosphovorus NM-1.</title>
        <authorList>
            <person name="Hosoyama A."/>
            <person name="Sasaki K."/>
            <person name="Harada T."/>
            <person name="Igarashi R."/>
            <person name="Kawakoshi A."/>
            <person name="Sasagawa M."/>
            <person name="Fukada J."/>
            <person name="Nakamura S."/>
            <person name="Katano Y."/>
            <person name="Hanada S."/>
            <person name="Kamagata Y."/>
            <person name="Nakamura N."/>
            <person name="Yamazaki S."/>
            <person name="Fujita N."/>
        </authorList>
    </citation>
    <scope>NUCLEOTIDE SEQUENCE [LARGE SCALE GENOMIC DNA]</scope>
    <source>
        <strain evidence="12">ATCC 700054 / DSM 10555 / JCM 9379 / NBRC 101784 / NCIMB 13414 / VKM Ac-1990 / NM-1</strain>
    </source>
</reference>
<comment type="similarity">
    <text evidence="2">Belongs to the monovalent cation:proton antiporter 2 (CPA2) transporter (TC 2.A.37) family.</text>
</comment>
<accession>F5XRL1</accession>
<proteinExistence type="inferred from homology"/>
<dbReference type="PANTHER" id="PTHR43562:SF1">
    <property type="entry name" value="NA(+)_H(+) ANTIPORTER YJBQ-RELATED"/>
    <property type="match status" value="1"/>
</dbReference>
<feature type="transmembrane region" description="Helical" evidence="9">
    <location>
        <begin position="337"/>
        <end position="358"/>
    </location>
</feature>
<dbReference type="EMBL" id="AP012204">
    <property type="protein sequence ID" value="BAK34701.1"/>
    <property type="molecule type" value="Genomic_DNA"/>
</dbReference>
<evidence type="ECO:0000256" key="3">
    <source>
        <dbReference type="ARBA" id="ARBA00022448"/>
    </source>
</evidence>
<dbReference type="RefSeq" id="WP_013862584.1">
    <property type="nucleotide sequence ID" value="NC_015635.1"/>
</dbReference>
<keyword evidence="5 9" id="KW-0812">Transmembrane</keyword>
<keyword evidence="7" id="KW-0406">Ion transport</keyword>
<keyword evidence="12" id="KW-1185">Reference proteome</keyword>
<keyword evidence="3" id="KW-0813">Transport</keyword>
<dbReference type="eggNOG" id="COG0475">
    <property type="taxonomic scope" value="Bacteria"/>
</dbReference>
<evidence type="ECO:0000313" key="11">
    <source>
        <dbReference type="EMBL" id="BAK34701.1"/>
    </source>
</evidence>
<evidence type="ECO:0000313" key="12">
    <source>
        <dbReference type="Proteomes" id="UP000007947"/>
    </source>
</evidence>
<dbReference type="OrthoDB" id="9793589at2"/>
<evidence type="ECO:0000256" key="2">
    <source>
        <dbReference type="ARBA" id="ARBA00005551"/>
    </source>
</evidence>
<gene>
    <name evidence="11" type="ordered locus">MLP_16870</name>
</gene>
<feature type="transmembrane region" description="Helical" evidence="9">
    <location>
        <begin position="370"/>
        <end position="390"/>
    </location>
</feature>
<feature type="transmembrane region" description="Helical" evidence="9">
    <location>
        <begin position="293"/>
        <end position="316"/>
    </location>
</feature>
<evidence type="ECO:0000259" key="10">
    <source>
        <dbReference type="Pfam" id="PF00999"/>
    </source>
</evidence>
<feature type="transmembrane region" description="Helical" evidence="9">
    <location>
        <begin position="6"/>
        <end position="26"/>
    </location>
</feature>
<dbReference type="Gene3D" id="1.20.1530.20">
    <property type="match status" value="1"/>
</dbReference>
<dbReference type="AlphaFoldDB" id="F5XRL1"/>
<dbReference type="PANTHER" id="PTHR43562">
    <property type="entry name" value="NAPA-TYPE SODIUM/HYDROGEN ANTIPORTER"/>
    <property type="match status" value="1"/>
</dbReference>
<evidence type="ECO:0000256" key="4">
    <source>
        <dbReference type="ARBA" id="ARBA00022449"/>
    </source>
</evidence>
<dbReference type="InterPro" id="IPR006153">
    <property type="entry name" value="Cation/H_exchanger_TM"/>
</dbReference>
<evidence type="ECO:0000256" key="5">
    <source>
        <dbReference type="ARBA" id="ARBA00022692"/>
    </source>
</evidence>
<evidence type="ECO:0000256" key="9">
    <source>
        <dbReference type="SAM" id="Phobius"/>
    </source>
</evidence>
<feature type="transmembrane region" description="Helical" evidence="9">
    <location>
        <begin position="117"/>
        <end position="135"/>
    </location>
</feature>
<name>F5XRL1_MICPN</name>
<sequence length="410" mass="42561">MESSFISLLWIAICAVAAPLLAGLVPRRLVPEVVILLVAGVIIGPFGMGLATTDDAIGLLRELGLGMLFLLAGYEIELSELTGRAGRRALVTWAICLGTALALVFLVSLTGALHAEVALAIALCSTALGTLLPILKDGGLLTSPVGKSVMNHGAYGELGPVIAMAVLLGTGGPAEALVAVIMFALLAAAITLPWRRIRRETSKMMSLIRAGSETTGQTTVRLTVLLLVALCVLAEVFDLDVVLGAFAAGFILRRALPSGDEQLEHKLNGLAFGLLIPVFFVTSGMAIDPAAVAAQPLTLVLFVLMIMLVRGLPVFLSSKLERDPTTRQQIFDTRDSARIGLFAATGLPIIVAVTSTAVSAGQMSPANASVLVAGGAITVLTMPLAATLLAGHNKDRLDPPTSEVSPSRPV</sequence>
<feature type="transmembrane region" description="Helical" evidence="9">
    <location>
        <begin position="90"/>
        <end position="111"/>
    </location>
</feature>
<dbReference type="HOGENOM" id="CLU_005126_0_0_11"/>
<feature type="domain" description="Cation/H+ exchanger transmembrane" evidence="10">
    <location>
        <begin position="20"/>
        <end position="380"/>
    </location>
</feature>
<dbReference type="GO" id="GO:0015297">
    <property type="term" value="F:antiporter activity"/>
    <property type="evidence" value="ECO:0007669"/>
    <property type="project" value="UniProtKB-KW"/>
</dbReference>
<dbReference type="KEGG" id="mph:MLP_16870"/>
<keyword evidence="4" id="KW-0050">Antiport</keyword>
<dbReference type="GO" id="GO:0016020">
    <property type="term" value="C:membrane"/>
    <property type="evidence" value="ECO:0007669"/>
    <property type="project" value="UniProtKB-SubCell"/>
</dbReference>
<evidence type="ECO:0000256" key="7">
    <source>
        <dbReference type="ARBA" id="ARBA00023065"/>
    </source>
</evidence>
<dbReference type="InterPro" id="IPR038770">
    <property type="entry name" value="Na+/solute_symporter_sf"/>
</dbReference>
<evidence type="ECO:0000256" key="1">
    <source>
        <dbReference type="ARBA" id="ARBA00004141"/>
    </source>
</evidence>
<dbReference type="Pfam" id="PF00999">
    <property type="entry name" value="Na_H_Exchanger"/>
    <property type="match status" value="1"/>
</dbReference>
<dbReference type="GO" id="GO:1902600">
    <property type="term" value="P:proton transmembrane transport"/>
    <property type="evidence" value="ECO:0007669"/>
    <property type="project" value="InterPro"/>
</dbReference>
<feature type="transmembrane region" description="Helical" evidence="9">
    <location>
        <begin position="33"/>
        <end position="53"/>
    </location>
</feature>
<keyword evidence="8 9" id="KW-0472">Membrane</keyword>
<feature type="transmembrane region" description="Helical" evidence="9">
    <location>
        <begin position="268"/>
        <end position="287"/>
    </location>
</feature>
<evidence type="ECO:0000256" key="6">
    <source>
        <dbReference type="ARBA" id="ARBA00022989"/>
    </source>
</evidence>
<keyword evidence="6 9" id="KW-1133">Transmembrane helix</keyword>
<organism evidence="11 12">
    <name type="scientific">Microlunatus phosphovorus (strain ATCC 700054 / DSM 10555 / JCM 9379 / NBRC 101784 / NCIMB 13414 / VKM Ac-1990 / NM-1)</name>
    <dbReference type="NCBI Taxonomy" id="1032480"/>
    <lineage>
        <taxon>Bacteria</taxon>
        <taxon>Bacillati</taxon>
        <taxon>Actinomycetota</taxon>
        <taxon>Actinomycetes</taxon>
        <taxon>Propionibacteriales</taxon>
        <taxon>Propionibacteriaceae</taxon>
        <taxon>Microlunatus</taxon>
    </lineage>
</organism>
<dbReference type="Proteomes" id="UP000007947">
    <property type="component" value="Chromosome"/>
</dbReference>
<protein>
    <submittedName>
        <fullName evidence="11">Putative solute/hydrogen antiporter</fullName>
    </submittedName>
</protein>
<feature type="transmembrane region" description="Helical" evidence="9">
    <location>
        <begin position="177"/>
        <end position="197"/>
    </location>
</feature>
<evidence type="ECO:0000256" key="8">
    <source>
        <dbReference type="ARBA" id="ARBA00023136"/>
    </source>
</evidence>
<dbReference type="STRING" id="1032480.MLP_16870"/>